<dbReference type="HOGENOM" id="CLU_2780326_0_0_1"/>
<reference evidence="3" key="1">
    <citation type="submission" date="2013-06" db="EMBL/GenBank/DDBJ databases">
        <authorList>
            <person name="Zhao Q."/>
        </authorList>
    </citation>
    <scope>NUCLEOTIDE SEQUENCE</scope>
    <source>
        <strain evidence="3">cv. W1943</strain>
    </source>
</reference>
<reference evidence="2" key="2">
    <citation type="submission" date="2015-06" db="UniProtKB">
        <authorList>
            <consortium name="EnsemblPlants"/>
        </authorList>
    </citation>
    <scope>IDENTIFICATION</scope>
</reference>
<name>A0A0E0P6K9_ORYRU</name>
<protein>
    <submittedName>
        <fullName evidence="2">Uncharacterized protein</fullName>
    </submittedName>
</protein>
<dbReference type="Gramene" id="ORUFI04G06690.1">
    <property type="protein sequence ID" value="ORUFI04G06690.1"/>
    <property type="gene ID" value="ORUFI04G06690"/>
</dbReference>
<accession>A0A0E0P6K9</accession>
<keyword evidence="3" id="KW-1185">Reference proteome</keyword>
<feature type="region of interest" description="Disordered" evidence="1">
    <location>
        <begin position="48"/>
        <end position="69"/>
    </location>
</feature>
<proteinExistence type="predicted"/>
<dbReference type="EnsemblPlants" id="ORUFI04G06690.1">
    <property type="protein sequence ID" value="ORUFI04G06690.1"/>
    <property type="gene ID" value="ORUFI04G06690"/>
</dbReference>
<evidence type="ECO:0000313" key="3">
    <source>
        <dbReference type="Proteomes" id="UP000008022"/>
    </source>
</evidence>
<dbReference type="AlphaFoldDB" id="A0A0E0P6K9"/>
<evidence type="ECO:0000256" key="1">
    <source>
        <dbReference type="SAM" id="MobiDB-lite"/>
    </source>
</evidence>
<sequence length="69" mass="7465">MGKRTEAAEAAGRATATLLVRSRDGWGFGCGGGCAHLMRQGERRRPVLARGIDGDRRRRRARAKGSLIS</sequence>
<evidence type="ECO:0000313" key="2">
    <source>
        <dbReference type="EnsemblPlants" id="ORUFI04G06690.1"/>
    </source>
</evidence>
<dbReference type="Proteomes" id="UP000008022">
    <property type="component" value="Unassembled WGS sequence"/>
</dbReference>
<organism evidence="2 3">
    <name type="scientific">Oryza rufipogon</name>
    <name type="common">Brownbeard rice</name>
    <name type="synonym">Asian wild rice</name>
    <dbReference type="NCBI Taxonomy" id="4529"/>
    <lineage>
        <taxon>Eukaryota</taxon>
        <taxon>Viridiplantae</taxon>
        <taxon>Streptophyta</taxon>
        <taxon>Embryophyta</taxon>
        <taxon>Tracheophyta</taxon>
        <taxon>Spermatophyta</taxon>
        <taxon>Magnoliopsida</taxon>
        <taxon>Liliopsida</taxon>
        <taxon>Poales</taxon>
        <taxon>Poaceae</taxon>
        <taxon>BOP clade</taxon>
        <taxon>Oryzoideae</taxon>
        <taxon>Oryzeae</taxon>
        <taxon>Oryzinae</taxon>
        <taxon>Oryza</taxon>
    </lineage>
</organism>